<protein>
    <submittedName>
        <fullName evidence="2">Uncharacterized protein</fullName>
    </submittedName>
</protein>
<gene>
    <name evidence="2" type="ORF">G0Q06_03605</name>
</gene>
<dbReference type="RefSeq" id="WP_163962549.1">
    <property type="nucleotide sequence ID" value="NZ_JAAGNX010000001.1"/>
</dbReference>
<feature type="signal peptide" evidence="1">
    <location>
        <begin position="1"/>
        <end position="23"/>
    </location>
</feature>
<evidence type="ECO:0000313" key="2">
    <source>
        <dbReference type="EMBL" id="NDV61527.1"/>
    </source>
</evidence>
<reference evidence="2 3" key="1">
    <citation type="submission" date="2020-02" db="EMBL/GenBank/DDBJ databases">
        <title>Albibacoteraceae fam. nov., the first described family within the subdivision 4 Verrucomicrobia.</title>
        <authorList>
            <person name="Xi F."/>
        </authorList>
    </citation>
    <scope>NUCLEOTIDE SEQUENCE [LARGE SCALE GENOMIC DNA]</scope>
    <source>
        <strain evidence="2 3">CK1056</strain>
    </source>
</reference>
<evidence type="ECO:0000256" key="1">
    <source>
        <dbReference type="SAM" id="SignalP"/>
    </source>
</evidence>
<feature type="chain" id="PRO_5025537792" evidence="1">
    <location>
        <begin position="24"/>
        <end position="349"/>
    </location>
</feature>
<dbReference type="AlphaFoldDB" id="A0A6B2M0H5"/>
<dbReference type="Proteomes" id="UP000478417">
    <property type="component" value="Unassembled WGS sequence"/>
</dbReference>
<comment type="caution">
    <text evidence="2">The sequence shown here is derived from an EMBL/GenBank/DDBJ whole genome shotgun (WGS) entry which is preliminary data.</text>
</comment>
<proteinExistence type="predicted"/>
<evidence type="ECO:0000313" key="3">
    <source>
        <dbReference type="Proteomes" id="UP000478417"/>
    </source>
</evidence>
<dbReference type="EMBL" id="JAAGNX010000001">
    <property type="protein sequence ID" value="NDV61527.1"/>
    <property type="molecule type" value="Genomic_DNA"/>
</dbReference>
<sequence>MIINKCCIAPLALALALSPPALYADQLTVSIDGFGAPGGGFTITESSDLNLLVSELLPAPGTNESTHILIESLSPLEPDTLNYASPYTGINVNTGVTQDAGVLFLQMPSGSSLPQGTVASPIVGVVQRAGSWMDLTFPETSVGGSSGPGDYASGTLDLSLTKGLEQFNGTAGYEVVDEDTILLDDFTLTKSGPVTYELSGTTLLRDGGRFYGTVTNMTAGAAYESLLFEIQLTGIPDVDLDGIPDISDSVISGGLVVGQWSMTSLGYMYGANAEWAYSYYMGFMTLNLPWVYQASFGWMYLYQSVPSEDAYWFYSPTLGWIYTKSTWGGLFQSNNGSGWVTNNFRNPAT</sequence>
<name>A0A6B2M0H5_9BACT</name>
<keyword evidence="3" id="KW-1185">Reference proteome</keyword>
<keyword evidence="1" id="KW-0732">Signal</keyword>
<organism evidence="2 3">
    <name type="scientific">Oceanipulchritudo coccoides</name>
    <dbReference type="NCBI Taxonomy" id="2706888"/>
    <lineage>
        <taxon>Bacteria</taxon>
        <taxon>Pseudomonadati</taxon>
        <taxon>Verrucomicrobiota</taxon>
        <taxon>Opitutia</taxon>
        <taxon>Puniceicoccales</taxon>
        <taxon>Oceanipulchritudinaceae</taxon>
        <taxon>Oceanipulchritudo</taxon>
    </lineage>
</organism>
<accession>A0A6B2M0H5</accession>